<name>A0ABR0AIY4_9CRUS</name>
<evidence type="ECO:0000313" key="2">
    <source>
        <dbReference type="Proteomes" id="UP001234178"/>
    </source>
</evidence>
<proteinExistence type="predicted"/>
<organism evidence="1 2">
    <name type="scientific">Daphnia magna</name>
    <dbReference type="NCBI Taxonomy" id="35525"/>
    <lineage>
        <taxon>Eukaryota</taxon>
        <taxon>Metazoa</taxon>
        <taxon>Ecdysozoa</taxon>
        <taxon>Arthropoda</taxon>
        <taxon>Crustacea</taxon>
        <taxon>Branchiopoda</taxon>
        <taxon>Diplostraca</taxon>
        <taxon>Cladocera</taxon>
        <taxon>Anomopoda</taxon>
        <taxon>Daphniidae</taxon>
        <taxon>Daphnia</taxon>
    </lineage>
</organism>
<sequence length="87" mass="10198">MNISYKSLQSYAKKIGILIDEFAFVWRIHYFGASMSGTESELESDVLADKIRLSREQTNEDGLMTSYRAHPQEVFFKSRTRWNYLGH</sequence>
<accession>A0ABR0AIY4</accession>
<comment type="caution">
    <text evidence="1">The sequence shown here is derived from an EMBL/GenBank/DDBJ whole genome shotgun (WGS) entry which is preliminary data.</text>
</comment>
<protein>
    <submittedName>
        <fullName evidence="1">Uncharacterized protein</fullName>
    </submittedName>
</protein>
<keyword evidence="2" id="KW-1185">Reference proteome</keyword>
<evidence type="ECO:0000313" key="1">
    <source>
        <dbReference type="EMBL" id="KAK4025043.1"/>
    </source>
</evidence>
<dbReference type="EMBL" id="JAOYFB010000037">
    <property type="protein sequence ID" value="KAK4025043.1"/>
    <property type="molecule type" value="Genomic_DNA"/>
</dbReference>
<reference evidence="1 2" key="1">
    <citation type="journal article" date="2023" name="Nucleic Acids Res.">
        <title>The hologenome of Daphnia magna reveals possible DNA methylation and microbiome-mediated evolution of the host genome.</title>
        <authorList>
            <person name="Chaturvedi A."/>
            <person name="Li X."/>
            <person name="Dhandapani V."/>
            <person name="Marshall H."/>
            <person name="Kissane S."/>
            <person name="Cuenca-Cambronero M."/>
            <person name="Asole G."/>
            <person name="Calvet F."/>
            <person name="Ruiz-Romero M."/>
            <person name="Marangio P."/>
            <person name="Guigo R."/>
            <person name="Rago D."/>
            <person name="Mirbahai L."/>
            <person name="Eastwood N."/>
            <person name="Colbourne J.K."/>
            <person name="Zhou J."/>
            <person name="Mallon E."/>
            <person name="Orsini L."/>
        </authorList>
    </citation>
    <scope>NUCLEOTIDE SEQUENCE [LARGE SCALE GENOMIC DNA]</scope>
    <source>
        <strain evidence="1">LRV0_1</strain>
    </source>
</reference>
<gene>
    <name evidence="1" type="ORF">OUZ56_010548</name>
</gene>
<dbReference type="Proteomes" id="UP001234178">
    <property type="component" value="Unassembled WGS sequence"/>
</dbReference>